<feature type="transmembrane region" description="Helical" evidence="2">
    <location>
        <begin position="117"/>
        <end position="140"/>
    </location>
</feature>
<gene>
    <name evidence="4" type="ORF">ENK44_10015</name>
</gene>
<keyword evidence="2" id="KW-0812">Transmembrane</keyword>
<dbReference type="Proteomes" id="UP000885779">
    <property type="component" value="Unassembled WGS sequence"/>
</dbReference>
<keyword evidence="2" id="KW-1133">Transmembrane helix</keyword>
<dbReference type="InterPro" id="IPR010559">
    <property type="entry name" value="Sig_transdc_His_kin_internal"/>
</dbReference>
<dbReference type="GO" id="GO:0016020">
    <property type="term" value="C:membrane"/>
    <property type="evidence" value="ECO:0007669"/>
    <property type="project" value="InterPro"/>
</dbReference>
<dbReference type="SUPFAM" id="SSF55874">
    <property type="entry name" value="ATPase domain of HSP90 chaperone/DNA topoisomerase II/histidine kinase"/>
    <property type="match status" value="1"/>
</dbReference>
<dbReference type="PANTHER" id="PTHR34220:SF7">
    <property type="entry name" value="SENSOR HISTIDINE KINASE YPDA"/>
    <property type="match status" value="1"/>
</dbReference>
<dbReference type="InterPro" id="IPR036890">
    <property type="entry name" value="HATPase_C_sf"/>
</dbReference>
<protein>
    <recommendedName>
        <fullName evidence="3">Histidine kinase domain-containing protein</fullName>
    </recommendedName>
</protein>
<evidence type="ECO:0000256" key="1">
    <source>
        <dbReference type="SAM" id="Coils"/>
    </source>
</evidence>
<comment type="caution">
    <text evidence="4">The sequence shown here is derived from an EMBL/GenBank/DDBJ whole genome shotgun (WGS) entry which is preliminary data.</text>
</comment>
<keyword evidence="1" id="KW-0175">Coiled coil</keyword>
<keyword evidence="2" id="KW-0472">Membrane</keyword>
<evidence type="ECO:0000256" key="2">
    <source>
        <dbReference type="SAM" id="Phobius"/>
    </source>
</evidence>
<proteinExistence type="predicted"/>
<dbReference type="GO" id="GO:0000155">
    <property type="term" value="F:phosphorelay sensor kinase activity"/>
    <property type="evidence" value="ECO:0007669"/>
    <property type="project" value="InterPro"/>
</dbReference>
<accession>A0A7V4WVM0</accession>
<dbReference type="InterPro" id="IPR005467">
    <property type="entry name" value="His_kinase_dom"/>
</dbReference>
<dbReference type="PANTHER" id="PTHR34220">
    <property type="entry name" value="SENSOR HISTIDINE KINASE YPDA"/>
    <property type="match status" value="1"/>
</dbReference>
<dbReference type="PROSITE" id="PS50109">
    <property type="entry name" value="HIS_KIN"/>
    <property type="match status" value="1"/>
</dbReference>
<feature type="transmembrane region" description="Helical" evidence="2">
    <location>
        <begin position="46"/>
        <end position="71"/>
    </location>
</feature>
<dbReference type="Pfam" id="PF02518">
    <property type="entry name" value="HATPase_c"/>
    <property type="match status" value="1"/>
</dbReference>
<dbReference type="EMBL" id="DRQG01000093">
    <property type="protein sequence ID" value="HGY56028.1"/>
    <property type="molecule type" value="Genomic_DNA"/>
</dbReference>
<organism evidence="4">
    <name type="scientific">Caldithrix abyssi</name>
    <dbReference type="NCBI Taxonomy" id="187145"/>
    <lineage>
        <taxon>Bacteria</taxon>
        <taxon>Pseudomonadati</taxon>
        <taxon>Calditrichota</taxon>
        <taxon>Calditrichia</taxon>
        <taxon>Calditrichales</taxon>
        <taxon>Calditrichaceae</taxon>
        <taxon>Caldithrix</taxon>
    </lineage>
</organism>
<dbReference type="InterPro" id="IPR003594">
    <property type="entry name" value="HATPase_dom"/>
</dbReference>
<evidence type="ECO:0000313" key="4">
    <source>
        <dbReference type="EMBL" id="HGY56028.1"/>
    </source>
</evidence>
<name>A0A7V4WVM0_CALAY</name>
<sequence length="358" mass="40752">MNSDNGSRVNKQVFTRGFFLRVFFYNSMIALFLTVAHTLIEDGHVLQSFLINMLFSHFIGWSVSIPVQYIVNGKRYLGWAVKSILIFLSLLIFGMIGSQIAYFLIKYIFFPGIFFVQWWQLMLGNLALAIFFGLLGLFYFSMYHRLERTISALKEKEIEHERLKQLQKSAELESLRAKVDPHFLFNTLNSIASLIKIDTAAAEQMVEKLAALFRYTLQSGDHLLVPLAEEAEIIKSYLSIEMLRLGDRLRYEVDISEEAGKTLIPPLLIQPLVENAVRHGISPKVGGGLITVRGRKQDDTIILEVSDNGVGLNGDKVKNGFGLRSVRDRLRLIYGNKHTLRMQNKNGIVITIIIPQKL</sequence>
<feature type="transmembrane region" description="Helical" evidence="2">
    <location>
        <begin position="18"/>
        <end position="40"/>
    </location>
</feature>
<dbReference type="Pfam" id="PF06580">
    <property type="entry name" value="His_kinase"/>
    <property type="match status" value="1"/>
</dbReference>
<dbReference type="AlphaFoldDB" id="A0A7V4WVM0"/>
<feature type="transmembrane region" description="Helical" evidence="2">
    <location>
        <begin position="83"/>
        <end position="105"/>
    </location>
</feature>
<feature type="domain" description="Histidine kinase" evidence="3">
    <location>
        <begin position="268"/>
        <end position="358"/>
    </location>
</feature>
<evidence type="ECO:0000259" key="3">
    <source>
        <dbReference type="PROSITE" id="PS50109"/>
    </source>
</evidence>
<dbReference type="InterPro" id="IPR050640">
    <property type="entry name" value="Bact_2-comp_sensor_kinase"/>
</dbReference>
<feature type="coiled-coil region" evidence="1">
    <location>
        <begin position="143"/>
        <end position="173"/>
    </location>
</feature>
<dbReference type="Gene3D" id="3.30.565.10">
    <property type="entry name" value="Histidine kinase-like ATPase, C-terminal domain"/>
    <property type="match status" value="1"/>
</dbReference>
<reference evidence="4" key="1">
    <citation type="journal article" date="2020" name="mSystems">
        <title>Genome- and Community-Level Interaction Insights into Carbon Utilization and Element Cycling Functions of Hydrothermarchaeota in Hydrothermal Sediment.</title>
        <authorList>
            <person name="Zhou Z."/>
            <person name="Liu Y."/>
            <person name="Xu W."/>
            <person name="Pan J."/>
            <person name="Luo Z.H."/>
            <person name="Li M."/>
        </authorList>
    </citation>
    <scope>NUCLEOTIDE SEQUENCE [LARGE SCALE GENOMIC DNA]</scope>
    <source>
        <strain evidence="4">HyVt-577</strain>
    </source>
</reference>